<comment type="similarity">
    <text evidence="3">Belongs to the bacterial solute-binding protein 9 family.</text>
</comment>
<evidence type="ECO:0000256" key="4">
    <source>
        <dbReference type="SAM" id="MobiDB-lite"/>
    </source>
</evidence>
<dbReference type="PRINTS" id="PR00690">
    <property type="entry name" value="ADHESNFAMILY"/>
</dbReference>
<dbReference type="PANTHER" id="PTHR42953:SF8">
    <property type="entry name" value="ZINT DOMAIN-CONTAINING PROTEIN"/>
    <property type="match status" value="1"/>
</dbReference>
<dbReference type="Proteomes" id="UP001226720">
    <property type="component" value="Unassembled WGS sequence"/>
</dbReference>
<evidence type="ECO:0000313" key="5">
    <source>
        <dbReference type="EMBL" id="MDQ0481107.1"/>
    </source>
</evidence>
<sequence>MNLKYGKILLFVITVLLLAACGEEGTRTTASNESGGEKKLNIYTTLFPIEDFTRKIGGKHVQVVSILPAGSDAHTYEPTTQTMINVAEADAFIYNGLGMESYAEAIADSVGKDVRMVEASSGIETLEHNEEHSEDEHSDEHEEHSEGEHSHDHGDQDPHLWLDPIKAIGMAENIKETLIELNPEAKEDFEANFQSVKSELTKLDKEFANIVDSKDHPDMIVSHAAFGYWENRYGIHQIAISGLSPSNEPSQKALEEIIETAKDKKIKYVLFEQNVTPKVAKSLQSEIGAKALRLHNLSVLTEEDINNKEDYFSLMRKNLGTLDQALK</sequence>
<evidence type="ECO:0000256" key="2">
    <source>
        <dbReference type="ARBA" id="ARBA00022729"/>
    </source>
</evidence>
<dbReference type="SUPFAM" id="SSF53807">
    <property type="entry name" value="Helical backbone' metal receptor"/>
    <property type="match status" value="1"/>
</dbReference>
<evidence type="ECO:0000256" key="1">
    <source>
        <dbReference type="ARBA" id="ARBA00022448"/>
    </source>
</evidence>
<dbReference type="InterPro" id="IPR006129">
    <property type="entry name" value="AdhesinB"/>
</dbReference>
<reference evidence="5" key="1">
    <citation type="submission" date="2023-07" db="EMBL/GenBank/DDBJ databases">
        <title>Genomic Encyclopedia of Type Strains, Phase IV (KMG-IV): sequencing the most valuable type-strain genomes for metagenomic binning, comparative biology and taxonomic classification.</title>
        <authorList>
            <person name="Goeker M."/>
        </authorList>
    </citation>
    <scope>NUCLEOTIDE SEQUENCE [LARGE SCALE GENOMIC DNA]</scope>
    <source>
        <strain evidence="5">JSM 076093</strain>
    </source>
</reference>
<dbReference type="InterPro" id="IPR050492">
    <property type="entry name" value="Bact_metal-bind_prot9"/>
</dbReference>
<keyword evidence="1 3" id="KW-0813">Transport</keyword>
<evidence type="ECO:0000313" key="6">
    <source>
        <dbReference type="Proteomes" id="UP001226720"/>
    </source>
</evidence>
<feature type="region of interest" description="Disordered" evidence="4">
    <location>
        <begin position="124"/>
        <end position="159"/>
    </location>
</feature>
<dbReference type="PRINTS" id="PR00691">
    <property type="entry name" value="ADHESINB"/>
</dbReference>
<dbReference type="InterPro" id="IPR006128">
    <property type="entry name" value="Lipoprotein_PsaA-like"/>
</dbReference>
<dbReference type="RefSeq" id="WP_301551848.1">
    <property type="nucleotide sequence ID" value="NZ_JAQRMZ010000005.1"/>
</dbReference>
<keyword evidence="6" id="KW-1185">Reference proteome</keyword>
<dbReference type="GeneID" id="301327394"/>
<protein>
    <submittedName>
        <fullName evidence="5">Zinc transport system substrate-binding protein</fullName>
    </submittedName>
</protein>
<dbReference type="EMBL" id="JAUSWM010000001">
    <property type="protein sequence ID" value="MDQ0481107.1"/>
    <property type="molecule type" value="Genomic_DNA"/>
</dbReference>
<dbReference type="InterPro" id="IPR006127">
    <property type="entry name" value="ZnuA-like"/>
</dbReference>
<evidence type="ECO:0000256" key="3">
    <source>
        <dbReference type="RuleBase" id="RU003512"/>
    </source>
</evidence>
<feature type="compositionally biased region" description="Basic and acidic residues" evidence="4">
    <location>
        <begin position="125"/>
        <end position="159"/>
    </location>
</feature>
<dbReference type="Gene3D" id="3.40.50.1980">
    <property type="entry name" value="Nitrogenase molybdenum iron protein domain"/>
    <property type="match status" value="2"/>
</dbReference>
<organism evidence="5 6">
    <name type="scientific">Guptibacillus hwajinpoensis</name>
    <dbReference type="NCBI Taxonomy" id="208199"/>
    <lineage>
        <taxon>Bacteria</taxon>
        <taxon>Bacillati</taxon>
        <taxon>Bacillota</taxon>
        <taxon>Bacilli</taxon>
        <taxon>Bacillales</taxon>
        <taxon>Guptibacillaceae</taxon>
        <taxon>Guptibacillus</taxon>
    </lineage>
</organism>
<name>A0ABU0JYW9_9BACL</name>
<accession>A0ABU0JYW9</accession>
<dbReference type="Pfam" id="PF01297">
    <property type="entry name" value="ZnuA"/>
    <property type="match status" value="1"/>
</dbReference>
<gene>
    <name evidence="5" type="ORF">QO000_000060</name>
</gene>
<dbReference type="PANTHER" id="PTHR42953">
    <property type="entry name" value="HIGH-AFFINITY ZINC UPTAKE SYSTEM PROTEIN ZNUA-RELATED"/>
    <property type="match status" value="1"/>
</dbReference>
<keyword evidence="2" id="KW-0732">Signal</keyword>
<comment type="caution">
    <text evidence="5">The sequence shown here is derived from an EMBL/GenBank/DDBJ whole genome shotgun (WGS) entry which is preliminary data.</text>
</comment>
<proteinExistence type="inferred from homology"/>
<dbReference type="PROSITE" id="PS51257">
    <property type="entry name" value="PROKAR_LIPOPROTEIN"/>
    <property type="match status" value="1"/>
</dbReference>